<feature type="region of interest" description="Disordered" evidence="1">
    <location>
        <begin position="1"/>
        <end position="25"/>
    </location>
</feature>
<keyword evidence="4" id="KW-1185">Reference proteome</keyword>
<sequence length="339" mass="38616">MPPPPQKDKGMYRTLEPKDEAEGAERSEWGFPHILSILFLWDVEPPPMAVPPSVVAHSSSSSFLPFISSLSFSLLFLLLILYLRNKKRGHPRLGCREREHHHLRRDLSAWDPSPQPSEDGGEKDAAAAAEPAGSEDKGRRKKARKKRGGGCGGSEGGDDDRNAAAACGMGEVRNRRMERIYPFSSFASSTQRRIKLQYDEIVESNKAKTLTVAQVGQFINCLVDARNELQRKSEIIQRSFKIKKALLYKADRSSFDRLWQQIYKLEAEHRRVEEDATVYNLLQEQLKLSPAYKTMLEVSATMEQKAESDQAAELPDISFEELLAQEKKDLFWQRNRKLR</sequence>
<dbReference type="PANTHER" id="PTHR35991:SF1">
    <property type="entry name" value="CA-RESPONSIVE PROTEIN"/>
    <property type="match status" value="1"/>
</dbReference>
<evidence type="ECO:0000313" key="4">
    <source>
        <dbReference type="Proteomes" id="UP001222027"/>
    </source>
</evidence>
<proteinExistence type="predicted"/>
<reference evidence="3 4" key="1">
    <citation type="submission" date="2022-12" db="EMBL/GenBank/DDBJ databases">
        <title>Chromosome-scale assembly of the Ensete ventricosum genome.</title>
        <authorList>
            <person name="Dussert Y."/>
            <person name="Stocks J."/>
            <person name="Wendawek A."/>
            <person name="Woldeyes F."/>
            <person name="Nichols R.A."/>
            <person name="Borrell J.S."/>
        </authorList>
    </citation>
    <scope>NUCLEOTIDE SEQUENCE [LARGE SCALE GENOMIC DNA]</scope>
    <source>
        <strain evidence="4">cv. Maze</strain>
        <tissue evidence="3">Seeds</tissue>
    </source>
</reference>
<accession>A0AAV8Q762</accession>
<keyword evidence="2" id="KW-0472">Membrane</keyword>
<name>A0AAV8Q762_ENSVE</name>
<organism evidence="3 4">
    <name type="scientific">Ensete ventricosum</name>
    <name type="common">Abyssinian banana</name>
    <name type="synonym">Musa ensete</name>
    <dbReference type="NCBI Taxonomy" id="4639"/>
    <lineage>
        <taxon>Eukaryota</taxon>
        <taxon>Viridiplantae</taxon>
        <taxon>Streptophyta</taxon>
        <taxon>Embryophyta</taxon>
        <taxon>Tracheophyta</taxon>
        <taxon>Spermatophyta</taxon>
        <taxon>Magnoliopsida</taxon>
        <taxon>Liliopsida</taxon>
        <taxon>Zingiberales</taxon>
        <taxon>Musaceae</taxon>
        <taxon>Ensete</taxon>
    </lineage>
</organism>
<feature type="transmembrane region" description="Helical" evidence="2">
    <location>
        <begin position="63"/>
        <end position="83"/>
    </location>
</feature>
<evidence type="ECO:0000256" key="1">
    <source>
        <dbReference type="SAM" id="MobiDB-lite"/>
    </source>
</evidence>
<feature type="compositionally biased region" description="Basic residues" evidence="1">
    <location>
        <begin position="139"/>
        <end position="148"/>
    </location>
</feature>
<dbReference type="PANTHER" id="PTHR35991">
    <property type="entry name" value="CA-RESPONSIVE PROTEIN"/>
    <property type="match status" value="1"/>
</dbReference>
<evidence type="ECO:0000313" key="3">
    <source>
        <dbReference type="EMBL" id="KAJ8471006.1"/>
    </source>
</evidence>
<dbReference type="EMBL" id="JAQQAF010000007">
    <property type="protein sequence ID" value="KAJ8471006.1"/>
    <property type="molecule type" value="Genomic_DNA"/>
</dbReference>
<protein>
    <submittedName>
        <fullName evidence="3">Uncharacterized protein</fullName>
    </submittedName>
</protein>
<feature type="region of interest" description="Disordered" evidence="1">
    <location>
        <begin position="101"/>
        <end position="163"/>
    </location>
</feature>
<dbReference type="Proteomes" id="UP001222027">
    <property type="component" value="Unassembled WGS sequence"/>
</dbReference>
<gene>
    <name evidence="3" type="ORF">OPV22_025349</name>
</gene>
<keyword evidence="2" id="KW-1133">Transmembrane helix</keyword>
<comment type="caution">
    <text evidence="3">The sequence shown here is derived from an EMBL/GenBank/DDBJ whole genome shotgun (WGS) entry which is preliminary data.</text>
</comment>
<evidence type="ECO:0000256" key="2">
    <source>
        <dbReference type="SAM" id="Phobius"/>
    </source>
</evidence>
<keyword evidence="2" id="KW-0812">Transmembrane</keyword>
<dbReference type="AlphaFoldDB" id="A0AAV8Q762"/>